<proteinExistence type="inferred from homology"/>
<dbReference type="GO" id="GO:0016020">
    <property type="term" value="C:membrane"/>
    <property type="evidence" value="ECO:0007669"/>
    <property type="project" value="UniProtKB-SubCell"/>
</dbReference>
<keyword evidence="9 10" id="KW-0472">Membrane</keyword>
<dbReference type="PANTHER" id="PTHR22936:SF69">
    <property type="entry name" value="RHOMBOID-LIKE PROTEIN"/>
    <property type="match status" value="1"/>
</dbReference>
<feature type="transmembrane region" description="Helical" evidence="10">
    <location>
        <begin position="36"/>
        <end position="56"/>
    </location>
</feature>
<evidence type="ECO:0000256" key="7">
    <source>
        <dbReference type="ARBA" id="ARBA00022825"/>
    </source>
</evidence>
<accession>A0A1Y5I6A3</accession>
<protein>
    <recommendedName>
        <fullName evidence="10">RHOMBOID-like protein</fullName>
        <ecNumber evidence="10">3.4.21.105</ecNumber>
    </recommendedName>
</protein>
<evidence type="ECO:0000256" key="1">
    <source>
        <dbReference type="ARBA" id="ARBA00000156"/>
    </source>
</evidence>
<feature type="transmembrane region" description="Helical" evidence="10">
    <location>
        <begin position="258"/>
        <end position="281"/>
    </location>
</feature>
<dbReference type="GO" id="GO:0006508">
    <property type="term" value="P:proteolysis"/>
    <property type="evidence" value="ECO:0007669"/>
    <property type="project" value="UniProtKB-KW"/>
</dbReference>
<sequence length="289" mass="30312">MDASGGRAAPKGRVKGIARFGAATGGTYDAPRAKPFAAYAIAATHAVVFVIDLVMYTSGHGNGGETFSRLALFDDAVVWGSQWGRVFTASLVDFGLVHFALVNVGLVTVGAEAEAILGGWNFTAVYALSAAVGGLGSMALDSTTLHVASSDGLFGVFGATLLYSAMNVENEWNNRGFTTRLFQCAVFAVGLQSLTAYPTENGAHVVNSVGHLWGFFAGAAMGYAGLAPLFTSGKKFSPPPSDGRKRLTDLHEGPRKTFVILGSVSTALALMSLVVILKRFFDVDPRDVF</sequence>
<feature type="transmembrane region" description="Helical" evidence="10">
    <location>
        <begin position="211"/>
        <end position="230"/>
    </location>
</feature>
<evidence type="ECO:0000256" key="10">
    <source>
        <dbReference type="RuleBase" id="RU362115"/>
    </source>
</evidence>
<dbReference type="GO" id="GO:0004252">
    <property type="term" value="F:serine-type endopeptidase activity"/>
    <property type="evidence" value="ECO:0007669"/>
    <property type="project" value="InterPro"/>
</dbReference>
<reference evidence="12" key="1">
    <citation type="submission" date="2017-04" db="EMBL/GenBank/DDBJ databases">
        <title>Population genomics of picophytoplankton unveils novel chromosome hypervariability.</title>
        <authorList>
            <consortium name="DOE Joint Genome Institute"/>
            <person name="Blanc-Mathieu R."/>
            <person name="Krasovec M."/>
            <person name="Hebrard M."/>
            <person name="Yau S."/>
            <person name="Desgranges E."/>
            <person name="Martin J."/>
            <person name="Schackwitz W."/>
            <person name="Kuo A."/>
            <person name="Salin G."/>
            <person name="Donnadieu C."/>
            <person name="Desdevises Y."/>
            <person name="Sanchez-Ferandin S."/>
            <person name="Moreau H."/>
            <person name="Rivals E."/>
            <person name="Grigoriev I.V."/>
            <person name="Grimsley N."/>
            <person name="Eyre-Walker A."/>
            <person name="Piganeau G."/>
        </authorList>
    </citation>
    <scope>NUCLEOTIDE SEQUENCE [LARGE SCALE GENOMIC DNA]</scope>
    <source>
        <strain evidence="12">RCC 1115</strain>
    </source>
</reference>
<dbReference type="Pfam" id="PF01694">
    <property type="entry name" value="Rhomboid"/>
    <property type="match status" value="1"/>
</dbReference>
<comment type="caution">
    <text evidence="10">Lacks conserved residue(s) required for the propagation of feature annotation.</text>
</comment>
<dbReference type="InterPro" id="IPR002610">
    <property type="entry name" value="Peptidase_S54_rhomboid-like"/>
</dbReference>
<keyword evidence="7 10" id="KW-0720">Serine protease</keyword>
<dbReference type="InterPro" id="IPR022764">
    <property type="entry name" value="Peptidase_S54_rhomboid_dom"/>
</dbReference>
<comment type="function">
    <text evidence="10">Serine protease involved in intramembrane proteolysis.</text>
</comment>
<keyword evidence="6 10" id="KW-0378">Hydrolase</keyword>
<keyword evidence="5 10" id="KW-0812">Transmembrane</keyword>
<dbReference type="EMBL" id="KZ155838">
    <property type="protein sequence ID" value="OUS42565.1"/>
    <property type="molecule type" value="Genomic_DNA"/>
</dbReference>
<evidence type="ECO:0000256" key="2">
    <source>
        <dbReference type="ARBA" id="ARBA00004141"/>
    </source>
</evidence>
<dbReference type="Proteomes" id="UP000195557">
    <property type="component" value="Unassembled WGS sequence"/>
</dbReference>
<evidence type="ECO:0000313" key="12">
    <source>
        <dbReference type="EMBL" id="OUS42565.1"/>
    </source>
</evidence>
<gene>
    <name evidence="12" type="ORF">BE221DRAFT_103466</name>
</gene>
<feature type="domain" description="Peptidase S54 rhomboid" evidence="11">
    <location>
        <begin position="81"/>
        <end position="225"/>
    </location>
</feature>
<dbReference type="AlphaFoldDB" id="A0A1Y5I6A3"/>
<comment type="catalytic activity">
    <reaction evidence="1 10">
        <text>Cleaves type-1 transmembrane domains using a catalytic dyad composed of serine and histidine that are contributed by different transmembrane domains.</text>
        <dbReference type="EC" id="3.4.21.105"/>
    </reaction>
</comment>
<feature type="transmembrane region" description="Helical" evidence="10">
    <location>
        <begin position="152"/>
        <end position="169"/>
    </location>
</feature>
<comment type="subcellular location">
    <subcellularLocation>
        <location evidence="2 10">Membrane</location>
        <topology evidence="2 10">Multi-pass membrane protein</topology>
    </subcellularLocation>
</comment>
<evidence type="ECO:0000256" key="5">
    <source>
        <dbReference type="ARBA" id="ARBA00022692"/>
    </source>
</evidence>
<evidence type="ECO:0000256" key="8">
    <source>
        <dbReference type="ARBA" id="ARBA00022989"/>
    </source>
</evidence>
<dbReference type="PANTHER" id="PTHR22936">
    <property type="entry name" value="RHOMBOID-RELATED"/>
    <property type="match status" value="1"/>
</dbReference>
<evidence type="ECO:0000256" key="3">
    <source>
        <dbReference type="ARBA" id="ARBA00009045"/>
    </source>
</evidence>
<feature type="transmembrane region" description="Helical" evidence="10">
    <location>
        <begin position="86"/>
        <end position="107"/>
    </location>
</feature>
<comment type="similarity">
    <text evidence="3 10">Belongs to the peptidase S54 family.</text>
</comment>
<dbReference type="InterPro" id="IPR035952">
    <property type="entry name" value="Rhomboid-like_sf"/>
</dbReference>
<evidence type="ECO:0000259" key="11">
    <source>
        <dbReference type="Pfam" id="PF01694"/>
    </source>
</evidence>
<evidence type="ECO:0000256" key="6">
    <source>
        <dbReference type="ARBA" id="ARBA00022801"/>
    </source>
</evidence>
<dbReference type="EC" id="3.4.21.105" evidence="10"/>
<organism evidence="12">
    <name type="scientific">Ostreococcus tauri</name>
    <name type="common">Marine green alga</name>
    <dbReference type="NCBI Taxonomy" id="70448"/>
    <lineage>
        <taxon>Eukaryota</taxon>
        <taxon>Viridiplantae</taxon>
        <taxon>Chlorophyta</taxon>
        <taxon>Mamiellophyceae</taxon>
        <taxon>Mamiellales</taxon>
        <taxon>Bathycoccaceae</taxon>
        <taxon>Ostreococcus</taxon>
    </lineage>
</organism>
<name>A0A1Y5I6A3_OSTTA</name>
<feature type="transmembrane region" description="Helical" evidence="10">
    <location>
        <begin position="119"/>
        <end position="140"/>
    </location>
</feature>
<dbReference type="Gene3D" id="1.20.1540.10">
    <property type="entry name" value="Rhomboid-like"/>
    <property type="match status" value="1"/>
</dbReference>
<keyword evidence="8 10" id="KW-1133">Transmembrane helix</keyword>
<evidence type="ECO:0000256" key="9">
    <source>
        <dbReference type="ARBA" id="ARBA00023136"/>
    </source>
</evidence>
<keyword evidence="4 10" id="KW-0645">Protease</keyword>
<dbReference type="SUPFAM" id="SSF144091">
    <property type="entry name" value="Rhomboid-like"/>
    <property type="match status" value="1"/>
</dbReference>
<evidence type="ECO:0000256" key="4">
    <source>
        <dbReference type="ARBA" id="ARBA00022670"/>
    </source>
</evidence>